<dbReference type="InterPro" id="IPR005174">
    <property type="entry name" value="KIB1-4_b-propeller"/>
</dbReference>
<proteinExistence type="predicted"/>
<evidence type="ECO:0000259" key="2">
    <source>
        <dbReference type="Pfam" id="PF12937"/>
    </source>
</evidence>
<dbReference type="Gene3D" id="1.20.1280.50">
    <property type="match status" value="1"/>
</dbReference>
<accession>A0AAD8T6I5</accession>
<comment type="caution">
    <text evidence="3">The sequence shown here is derived from an EMBL/GenBank/DDBJ whole genome shotgun (WGS) entry which is preliminary data.</text>
</comment>
<dbReference type="SUPFAM" id="SSF81383">
    <property type="entry name" value="F-box domain"/>
    <property type="match status" value="1"/>
</dbReference>
<evidence type="ECO:0000259" key="1">
    <source>
        <dbReference type="Pfam" id="PF03478"/>
    </source>
</evidence>
<feature type="domain" description="F-box" evidence="2">
    <location>
        <begin position="6"/>
        <end position="41"/>
    </location>
</feature>
<sequence>MEVAMWAELPHDVLREIFGRLHAASDLVRFHAVCKPWRDTATATTTRQPLLPLLLAQDKMYSISVRLRCVFSRTSYSARPPFSIGRRNWVASEDGTSIWYLAQRPSPSLRDPLTGAVTLLLPPFPQEHGRWEDSPNGVVYSDGTVLLYTLSGHGDTVKFRAALLRPGDATWTVEKRTFESSEASCEFCVAYHRGTILIIVDGPVATLNVEFGAVQVLTLPRPLMPGELDHDFYVYYYVLESRGELLCVSVYARPDYPDEFGGTASVPNLVQSLSMFVHVLEEAAAGPEKMRWVSKDGRSLADRVFFLGWPSNFAVDASRISGDAVSGGCAYFVYKDLEAIPNQPFYVFRYNMVNGKAKFVEQLPQGWDDMCTWLFPRPSIAPVEVYMCNGILVPNHSSNFYKLYILQS</sequence>
<name>A0AAD8T6I5_LOLMU</name>
<evidence type="ECO:0000313" key="4">
    <source>
        <dbReference type="Proteomes" id="UP001231189"/>
    </source>
</evidence>
<gene>
    <name evidence="3" type="ORF">QYE76_058454</name>
</gene>
<dbReference type="Proteomes" id="UP001231189">
    <property type="component" value="Unassembled WGS sequence"/>
</dbReference>
<dbReference type="PANTHER" id="PTHR33110:SF99">
    <property type="entry name" value="DUF295 DOMAIN-CONTAINING PROTEIN"/>
    <property type="match status" value="1"/>
</dbReference>
<dbReference type="PANTHER" id="PTHR33110">
    <property type="entry name" value="F-BOX/KELCH-REPEAT PROTEIN-RELATED"/>
    <property type="match status" value="1"/>
</dbReference>
<feature type="domain" description="KIB1-4 beta-propeller" evidence="1">
    <location>
        <begin position="76"/>
        <end position="343"/>
    </location>
</feature>
<dbReference type="AlphaFoldDB" id="A0AAD8T6I5"/>
<keyword evidence="4" id="KW-1185">Reference proteome</keyword>
<dbReference type="Pfam" id="PF03478">
    <property type="entry name" value="Beta-prop_KIB1-4"/>
    <property type="match status" value="1"/>
</dbReference>
<evidence type="ECO:0000313" key="3">
    <source>
        <dbReference type="EMBL" id="KAK1670295.1"/>
    </source>
</evidence>
<protein>
    <recommendedName>
        <fullName evidence="5">F-box domain-containing protein</fullName>
    </recommendedName>
</protein>
<dbReference type="InterPro" id="IPR001810">
    <property type="entry name" value="F-box_dom"/>
</dbReference>
<reference evidence="3" key="1">
    <citation type="submission" date="2023-07" db="EMBL/GenBank/DDBJ databases">
        <title>A chromosome-level genome assembly of Lolium multiflorum.</title>
        <authorList>
            <person name="Chen Y."/>
            <person name="Copetti D."/>
            <person name="Kolliker R."/>
            <person name="Studer B."/>
        </authorList>
    </citation>
    <scope>NUCLEOTIDE SEQUENCE</scope>
    <source>
        <strain evidence="3">02402/16</strain>
        <tissue evidence="3">Leaf</tissue>
    </source>
</reference>
<dbReference type="Pfam" id="PF12937">
    <property type="entry name" value="F-box-like"/>
    <property type="match status" value="1"/>
</dbReference>
<organism evidence="3 4">
    <name type="scientific">Lolium multiflorum</name>
    <name type="common">Italian ryegrass</name>
    <name type="synonym">Lolium perenne subsp. multiflorum</name>
    <dbReference type="NCBI Taxonomy" id="4521"/>
    <lineage>
        <taxon>Eukaryota</taxon>
        <taxon>Viridiplantae</taxon>
        <taxon>Streptophyta</taxon>
        <taxon>Embryophyta</taxon>
        <taxon>Tracheophyta</taxon>
        <taxon>Spermatophyta</taxon>
        <taxon>Magnoliopsida</taxon>
        <taxon>Liliopsida</taxon>
        <taxon>Poales</taxon>
        <taxon>Poaceae</taxon>
        <taxon>BOP clade</taxon>
        <taxon>Pooideae</taxon>
        <taxon>Poodae</taxon>
        <taxon>Poeae</taxon>
        <taxon>Poeae Chloroplast Group 2 (Poeae type)</taxon>
        <taxon>Loliodinae</taxon>
        <taxon>Loliinae</taxon>
        <taxon>Lolium</taxon>
    </lineage>
</organism>
<evidence type="ECO:0008006" key="5">
    <source>
        <dbReference type="Google" id="ProtNLM"/>
    </source>
</evidence>
<dbReference type="InterPro" id="IPR036047">
    <property type="entry name" value="F-box-like_dom_sf"/>
</dbReference>
<dbReference type="EMBL" id="JAUUTY010000003">
    <property type="protein sequence ID" value="KAK1670295.1"/>
    <property type="molecule type" value="Genomic_DNA"/>
</dbReference>